<reference evidence="1 2" key="1">
    <citation type="submission" date="2018-10" db="EMBL/GenBank/DDBJ databases">
        <title>Sequencing the genomes of 1000 actinobacteria strains.</title>
        <authorList>
            <person name="Klenk H.-P."/>
        </authorList>
    </citation>
    <scope>NUCLEOTIDE SEQUENCE [LARGE SCALE GENOMIC DNA]</scope>
    <source>
        <strain evidence="1 2">DSM 45175</strain>
    </source>
</reference>
<evidence type="ECO:0000313" key="1">
    <source>
        <dbReference type="EMBL" id="RKR85989.1"/>
    </source>
</evidence>
<proteinExistence type="predicted"/>
<dbReference type="OrthoDB" id="3375894at2"/>
<comment type="caution">
    <text evidence="1">The sequence shown here is derived from an EMBL/GenBank/DDBJ whole genome shotgun (WGS) entry which is preliminary data.</text>
</comment>
<organism evidence="1 2">
    <name type="scientific">Micromonospora pisi</name>
    <dbReference type="NCBI Taxonomy" id="589240"/>
    <lineage>
        <taxon>Bacteria</taxon>
        <taxon>Bacillati</taxon>
        <taxon>Actinomycetota</taxon>
        <taxon>Actinomycetes</taxon>
        <taxon>Micromonosporales</taxon>
        <taxon>Micromonosporaceae</taxon>
        <taxon>Micromonospora</taxon>
    </lineage>
</organism>
<dbReference type="AlphaFoldDB" id="A0A495JD48"/>
<gene>
    <name evidence="1" type="ORF">BDK92_0207</name>
</gene>
<name>A0A495JD48_9ACTN</name>
<keyword evidence="2" id="KW-1185">Reference proteome</keyword>
<dbReference type="EMBL" id="RBKT01000001">
    <property type="protein sequence ID" value="RKR85989.1"/>
    <property type="molecule type" value="Genomic_DNA"/>
</dbReference>
<sequence length="388" mass="41364">MGSGIGRLARHEIDDEISKVSQGCEAIAAALYTIDAHETNGYVRTTDLGGATGELWQATRPRIGPLWEGFANVRDHLEQIRGVRGTRNRLPDATLMELSRLLHSPVPGFDVRPYAAVTALTASCQEVIRVLDRIATARAEVAAWAAELAVGLTDLATAEADLTDGSDTVSARLGATCQQLQHTALADPVGAVLDPGERVRLRSTVTATVERFTALAGIRDTVPDRLAALDRTLAAVTAAQDLARVAYARVTEKIADPGLVEPLDPVPGLWAAATALVRRAPPEPEGWSTVADRLTVLEGEASAALAAAADRTRVADGLIGRRDELRGRLEAYRAKAVRLGRAEEPRLTGLHSTARDLLWTAPCDLRAATRAVYAYQQALTGNVERSAG</sequence>
<dbReference type="Proteomes" id="UP000277671">
    <property type="component" value="Unassembled WGS sequence"/>
</dbReference>
<protein>
    <submittedName>
        <fullName evidence="1">Uncharacterized protein</fullName>
    </submittedName>
</protein>
<accession>A0A495JD48</accession>
<evidence type="ECO:0000313" key="2">
    <source>
        <dbReference type="Proteomes" id="UP000277671"/>
    </source>
</evidence>
<dbReference type="RefSeq" id="WP_121153714.1">
    <property type="nucleotide sequence ID" value="NZ_RBKT01000001.1"/>
</dbReference>